<dbReference type="PROSITE" id="PS50994">
    <property type="entry name" value="INTEGRASE"/>
    <property type="match status" value="1"/>
</dbReference>
<gene>
    <name evidence="4" type="primary">LOC120108379</name>
</gene>
<dbReference type="Proteomes" id="UP000228380">
    <property type="component" value="Unplaced"/>
</dbReference>
<evidence type="ECO:0000256" key="1">
    <source>
        <dbReference type="SAM" id="MobiDB-lite"/>
    </source>
</evidence>
<sequence>MRNFVWKSIICRFGLPRILISDNGRQFDNIRFRKFCSELGINHRNTPVAHPQTNGETEVTNRTILQGLKARLDRSKGQWVEDLYNVLWAYRTIFRLPTGETPFNLAYETEAVSPLEVGLPSPRMEHYNAASNFSQLRGNLDLIEETKKAARVRMARYQRKTAQYYNSRVKAKLFKVGDLILRRAEASQPTEQKKLAPKLGRTLPNRASPTARSIQIGVS</sequence>
<dbReference type="PANTHER" id="PTHR48475">
    <property type="entry name" value="RIBONUCLEASE H"/>
    <property type="match status" value="1"/>
</dbReference>
<dbReference type="Gene3D" id="3.30.420.10">
    <property type="entry name" value="Ribonuclease H-like superfamily/Ribonuclease H"/>
    <property type="match status" value="1"/>
</dbReference>
<name>A0A8B8ZUD8_PHODC</name>
<dbReference type="OrthoDB" id="786061at2759"/>
<dbReference type="RefSeq" id="XP_038977891.1">
    <property type="nucleotide sequence ID" value="XM_039121963.1"/>
</dbReference>
<dbReference type="GO" id="GO:0015074">
    <property type="term" value="P:DNA integration"/>
    <property type="evidence" value="ECO:0007669"/>
    <property type="project" value="InterPro"/>
</dbReference>
<feature type="compositionally biased region" description="Polar residues" evidence="1">
    <location>
        <begin position="205"/>
        <end position="219"/>
    </location>
</feature>
<organism evidence="3 4">
    <name type="scientific">Phoenix dactylifera</name>
    <name type="common">Date palm</name>
    <dbReference type="NCBI Taxonomy" id="42345"/>
    <lineage>
        <taxon>Eukaryota</taxon>
        <taxon>Viridiplantae</taxon>
        <taxon>Streptophyta</taxon>
        <taxon>Embryophyta</taxon>
        <taxon>Tracheophyta</taxon>
        <taxon>Spermatophyta</taxon>
        <taxon>Magnoliopsida</taxon>
        <taxon>Liliopsida</taxon>
        <taxon>Arecaceae</taxon>
        <taxon>Coryphoideae</taxon>
        <taxon>Phoeniceae</taxon>
        <taxon>Phoenix</taxon>
    </lineage>
</organism>
<proteinExistence type="predicted"/>
<dbReference type="InterPro" id="IPR001584">
    <property type="entry name" value="Integrase_cat-core"/>
</dbReference>
<accession>A0A8B8ZUD8</accession>
<dbReference type="GO" id="GO:0003676">
    <property type="term" value="F:nucleic acid binding"/>
    <property type="evidence" value="ECO:0007669"/>
    <property type="project" value="InterPro"/>
</dbReference>
<keyword evidence="3" id="KW-1185">Reference proteome</keyword>
<evidence type="ECO:0000313" key="3">
    <source>
        <dbReference type="Proteomes" id="UP000228380"/>
    </source>
</evidence>
<dbReference type="SUPFAM" id="SSF53098">
    <property type="entry name" value="Ribonuclease H-like"/>
    <property type="match status" value="1"/>
</dbReference>
<evidence type="ECO:0000313" key="4">
    <source>
        <dbReference type="RefSeq" id="XP_038977891.1"/>
    </source>
</evidence>
<dbReference type="KEGG" id="pda:120108379"/>
<dbReference type="InterPro" id="IPR012337">
    <property type="entry name" value="RNaseH-like_sf"/>
</dbReference>
<dbReference type="PANTHER" id="PTHR48475:SF2">
    <property type="entry name" value="RIBONUCLEASE H"/>
    <property type="match status" value="1"/>
</dbReference>
<feature type="domain" description="Integrase catalytic" evidence="2">
    <location>
        <begin position="1"/>
        <end position="110"/>
    </location>
</feature>
<reference evidence="4" key="1">
    <citation type="submission" date="2025-08" db="UniProtKB">
        <authorList>
            <consortium name="RefSeq"/>
        </authorList>
    </citation>
    <scope>IDENTIFICATION</scope>
    <source>
        <tissue evidence="4">Young leaves</tissue>
    </source>
</reference>
<dbReference type="AlphaFoldDB" id="A0A8B8ZUD8"/>
<protein>
    <submittedName>
        <fullName evidence="4">Uncharacterized protein K02A2.6-like</fullName>
    </submittedName>
</protein>
<feature type="region of interest" description="Disordered" evidence="1">
    <location>
        <begin position="190"/>
        <end position="219"/>
    </location>
</feature>
<evidence type="ECO:0000259" key="2">
    <source>
        <dbReference type="PROSITE" id="PS50994"/>
    </source>
</evidence>
<dbReference type="GeneID" id="120108379"/>
<dbReference type="InterPro" id="IPR036397">
    <property type="entry name" value="RNaseH_sf"/>
</dbReference>